<reference evidence="4 5" key="1">
    <citation type="journal article" date="2018" name="Nat. Biotechnol.">
        <title>A standardized bacterial taxonomy based on genome phylogeny substantially revises the tree of life.</title>
        <authorList>
            <person name="Parks D.H."/>
            <person name="Chuvochina M."/>
            <person name="Waite D.W."/>
            <person name="Rinke C."/>
            <person name="Skarshewski A."/>
            <person name="Chaumeil P.A."/>
            <person name="Hugenholtz P."/>
        </authorList>
    </citation>
    <scope>NUCLEOTIDE SEQUENCE [LARGE SCALE GENOMIC DNA]</scope>
    <source>
        <strain evidence="4">UBA10948</strain>
    </source>
</reference>
<dbReference type="STRING" id="378794.GCA_001570625_00658"/>
<dbReference type="SUPFAM" id="SSF109604">
    <property type="entry name" value="HD-domain/PDEase-like"/>
    <property type="match status" value="1"/>
</dbReference>
<sequence length="416" mass="46971">MLIDLVMNPDHPLRENYLFLKKHDETLVGEVYSPASGLYMFGTASPLYNANGRRVGAIESIRDVTERRRAEEKIRYLSHFDKLTGLYNRSFFEEEVKRLDQKEYLPISIIIGDVNGLKLVNDAFGHREGDRLLLRAAQILKDSCRQEDIIARWGGDEFIILLPHTYHQQALQICQCIKNACQQSESEPIQVSIALGTASKETIDENIFTIIKETDDRMYSNKVQESKNTRNSFILSLENSLRTRTGKSQFYVVHKQESAKKLGLLLGLSTNELQNLLLLASLHDIGNITISPEILFKAAALTPGEWEIIKKHPETGYRIAQSTPELLAIAEAILAHHERWDGTGYPLGIAGQEIPLGARILAIVDSYNAMISGRPYKAAISPSQALQEIYKCAGSQFDPELVRLFLELKKGISRRY</sequence>
<evidence type="ECO:0000313" key="5">
    <source>
        <dbReference type="Proteomes" id="UP000263273"/>
    </source>
</evidence>
<dbReference type="PROSITE" id="PS50887">
    <property type="entry name" value="GGDEF"/>
    <property type="match status" value="1"/>
</dbReference>
<feature type="domain" description="HD-GYP" evidence="3">
    <location>
        <begin position="226"/>
        <end position="416"/>
    </location>
</feature>
<dbReference type="Gene3D" id="1.10.3210.10">
    <property type="entry name" value="Hypothetical protein af1432"/>
    <property type="match status" value="1"/>
</dbReference>
<feature type="domain" description="GGDEF" evidence="2">
    <location>
        <begin position="105"/>
        <end position="235"/>
    </location>
</feature>
<dbReference type="PANTHER" id="PTHR45228:SF1">
    <property type="entry name" value="CYCLIC DI-GMP PHOSPHODIESTERASE TM_0186"/>
    <property type="match status" value="1"/>
</dbReference>
<evidence type="ECO:0000259" key="1">
    <source>
        <dbReference type="PROSITE" id="PS50113"/>
    </source>
</evidence>
<dbReference type="EMBL" id="DNZF01000261">
    <property type="protein sequence ID" value="HBK54655.1"/>
    <property type="molecule type" value="Genomic_DNA"/>
</dbReference>
<dbReference type="SUPFAM" id="SSF55785">
    <property type="entry name" value="PYP-like sensor domain (PAS domain)"/>
    <property type="match status" value="1"/>
</dbReference>
<dbReference type="PANTHER" id="PTHR45228">
    <property type="entry name" value="CYCLIC DI-GMP PHOSPHODIESTERASE TM_0186-RELATED"/>
    <property type="match status" value="1"/>
</dbReference>
<dbReference type="CDD" id="cd18773">
    <property type="entry name" value="PDC1_HK_sensor"/>
    <property type="match status" value="1"/>
</dbReference>
<dbReference type="InterPro" id="IPR037522">
    <property type="entry name" value="HD_GYP_dom"/>
</dbReference>
<proteinExistence type="predicted"/>
<dbReference type="Gene3D" id="3.30.450.20">
    <property type="entry name" value="PAS domain"/>
    <property type="match status" value="1"/>
</dbReference>
<dbReference type="InterPro" id="IPR035965">
    <property type="entry name" value="PAS-like_dom_sf"/>
</dbReference>
<dbReference type="CDD" id="cd01949">
    <property type="entry name" value="GGDEF"/>
    <property type="match status" value="1"/>
</dbReference>
<dbReference type="Pfam" id="PF00990">
    <property type="entry name" value="GGDEF"/>
    <property type="match status" value="1"/>
</dbReference>
<dbReference type="Gene3D" id="3.30.70.270">
    <property type="match status" value="1"/>
</dbReference>
<dbReference type="InterPro" id="IPR052020">
    <property type="entry name" value="Cyclic_di-GMP/3'3'-cGAMP_PDE"/>
</dbReference>
<dbReference type="PROSITE" id="PS51832">
    <property type="entry name" value="HD_GYP"/>
    <property type="match status" value="1"/>
</dbReference>
<evidence type="ECO:0000259" key="2">
    <source>
        <dbReference type="PROSITE" id="PS50887"/>
    </source>
</evidence>
<dbReference type="Proteomes" id="UP000263273">
    <property type="component" value="Unassembled WGS sequence"/>
</dbReference>
<dbReference type="NCBIfam" id="TIGR00254">
    <property type="entry name" value="GGDEF"/>
    <property type="match status" value="1"/>
</dbReference>
<dbReference type="InterPro" id="IPR043128">
    <property type="entry name" value="Rev_trsase/Diguanyl_cyclase"/>
</dbReference>
<organism evidence="4 5">
    <name type="scientific">Syntrophomonas wolfei</name>
    <dbReference type="NCBI Taxonomy" id="863"/>
    <lineage>
        <taxon>Bacteria</taxon>
        <taxon>Bacillati</taxon>
        <taxon>Bacillota</taxon>
        <taxon>Clostridia</taxon>
        <taxon>Eubacteriales</taxon>
        <taxon>Syntrophomonadaceae</taxon>
        <taxon>Syntrophomonas</taxon>
    </lineage>
</organism>
<dbReference type="InterPro" id="IPR029787">
    <property type="entry name" value="Nucleotide_cyclase"/>
</dbReference>
<dbReference type="SUPFAM" id="SSF55073">
    <property type="entry name" value="Nucleotide cyclase"/>
    <property type="match status" value="1"/>
</dbReference>
<name>A0A354YZ86_9FIRM</name>
<gene>
    <name evidence="4" type="ORF">DDZ44_12030</name>
</gene>
<comment type="caution">
    <text evidence="4">The sequence shown here is derived from an EMBL/GenBank/DDBJ whole genome shotgun (WGS) entry which is preliminary data.</text>
</comment>
<dbReference type="AlphaFoldDB" id="A0A354YZ86"/>
<dbReference type="InterPro" id="IPR000700">
    <property type="entry name" value="PAS-assoc_C"/>
</dbReference>
<dbReference type="CDD" id="cd00077">
    <property type="entry name" value="HDc"/>
    <property type="match status" value="1"/>
</dbReference>
<feature type="domain" description="PAC" evidence="1">
    <location>
        <begin position="21"/>
        <end position="76"/>
    </location>
</feature>
<accession>A0A354YZ86</accession>
<dbReference type="InterPro" id="IPR000160">
    <property type="entry name" value="GGDEF_dom"/>
</dbReference>
<protein>
    <submittedName>
        <fullName evidence="4">Diguanylate cyclase</fullName>
    </submittedName>
</protein>
<dbReference type="Pfam" id="PF13487">
    <property type="entry name" value="HD_5"/>
    <property type="match status" value="1"/>
</dbReference>
<evidence type="ECO:0000313" key="4">
    <source>
        <dbReference type="EMBL" id="HBK54655.1"/>
    </source>
</evidence>
<dbReference type="PROSITE" id="PS50113">
    <property type="entry name" value="PAC"/>
    <property type="match status" value="1"/>
</dbReference>
<dbReference type="SMART" id="SM00267">
    <property type="entry name" value="GGDEF"/>
    <property type="match status" value="1"/>
</dbReference>
<evidence type="ECO:0000259" key="3">
    <source>
        <dbReference type="PROSITE" id="PS51832"/>
    </source>
</evidence>
<dbReference type="InterPro" id="IPR003607">
    <property type="entry name" value="HD/PDEase_dom"/>
</dbReference>